<comment type="caution">
    <text evidence="2">The sequence shown here is derived from an EMBL/GenBank/DDBJ whole genome shotgun (WGS) entry which is preliminary data.</text>
</comment>
<evidence type="ECO:0000259" key="1">
    <source>
        <dbReference type="SMART" id="SM00966"/>
    </source>
</evidence>
<feature type="domain" description="SpoVT-AbrB" evidence="1">
    <location>
        <begin position="1"/>
        <end position="46"/>
    </location>
</feature>
<dbReference type="SMART" id="SM00966">
    <property type="entry name" value="SpoVT_AbrB"/>
    <property type="match status" value="1"/>
</dbReference>
<dbReference type="Proteomes" id="UP000569329">
    <property type="component" value="Unassembled WGS sequence"/>
</dbReference>
<dbReference type="InterPro" id="IPR007159">
    <property type="entry name" value="SpoVT-AbrB_dom"/>
</dbReference>
<dbReference type="Pfam" id="PF04014">
    <property type="entry name" value="MazE_antitoxin"/>
    <property type="match status" value="1"/>
</dbReference>
<dbReference type="InterPro" id="IPR037914">
    <property type="entry name" value="SpoVT-AbrB_sf"/>
</dbReference>
<dbReference type="EMBL" id="JACGWZ010000003">
    <property type="protein sequence ID" value="MBA8825380.1"/>
    <property type="molecule type" value="Genomic_DNA"/>
</dbReference>
<reference evidence="2 3" key="1">
    <citation type="submission" date="2020-07" db="EMBL/GenBank/DDBJ databases">
        <title>Sequencing the genomes of 1000 actinobacteria strains.</title>
        <authorList>
            <person name="Klenk H.-P."/>
        </authorList>
    </citation>
    <scope>NUCLEOTIDE SEQUENCE [LARGE SCALE GENOMIC DNA]</scope>
    <source>
        <strain evidence="2 3">DSM 45975</strain>
    </source>
</reference>
<evidence type="ECO:0000313" key="2">
    <source>
        <dbReference type="EMBL" id="MBA8825380.1"/>
    </source>
</evidence>
<sequence length="78" mass="8595">MRVTEKGQATIPVDKREQYGIMPGDEVEFVDGEDALVLRRSHASPNRGRRLVGHLTGRAGGEGMSTDEIMELTRGERA</sequence>
<keyword evidence="3" id="KW-1185">Reference proteome</keyword>
<protein>
    <submittedName>
        <fullName evidence="2">AbrB family looped-hinge helix DNA binding protein</fullName>
    </submittedName>
</protein>
<accession>A0A839DWX5</accession>
<name>A0A839DWX5_9PSEU</name>
<gene>
    <name evidence="2" type="ORF">FHX42_002731</name>
</gene>
<dbReference type="GO" id="GO:0003677">
    <property type="term" value="F:DNA binding"/>
    <property type="evidence" value="ECO:0007669"/>
    <property type="project" value="InterPro"/>
</dbReference>
<dbReference type="Gene3D" id="2.10.260.10">
    <property type="match status" value="1"/>
</dbReference>
<dbReference type="RefSeq" id="WP_182544573.1">
    <property type="nucleotide sequence ID" value="NZ_JACGWZ010000003.1"/>
</dbReference>
<dbReference type="SUPFAM" id="SSF89447">
    <property type="entry name" value="AbrB/MazE/MraZ-like"/>
    <property type="match status" value="1"/>
</dbReference>
<proteinExistence type="predicted"/>
<evidence type="ECO:0000313" key="3">
    <source>
        <dbReference type="Proteomes" id="UP000569329"/>
    </source>
</evidence>
<dbReference type="NCBIfam" id="TIGR01439">
    <property type="entry name" value="lp_hng_hel_AbrB"/>
    <property type="match status" value="1"/>
</dbReference>
<dbReference type="AlphaFoldDB" id="A0A839DWX5"/>
<organism evidence="2 3">
    <name type="scientific">Halosaccharopolyspora lacisalsi</name>
    <dbReference type="NCBI Taxonomy" id="1000566"/>
    <lineage>
        <taxon>Bacteria</taxon>
        <taxon>Bacillati</taxon>
        <taxon>Actinomycetota</taxon>
        <taxon>Actinomycetes</taxon>
        <taxon>Pseudonocardiales</taxon>
        <taxon>Pseudonocardiaceae</taxon>
        <taxon>Halosaccharopolyspora</taxon>
    </lineage>
</organism>